<comment type="caution">
    <text evidence="3">The sequence shown here is derived from an EMBL/GenBank/DDBJ whole genome shotgun (WGS) entry which is preliminary data.</text>
</comment>
<evidence type="ECO:0000313" key="3">
    <source>
        <dbReference type="EMBL" id="OJT07261.1"/>
    </source>
</evidence>
<protein>
    <recommendedName>
        <fullName evidence="2">F-box domain-containing protein</fullName>
    </recommendedName>
</protein>
<dbReference type="CDD" id="cd09917">
    <property type="entry name" value="F-box_SF"/>
    <property type="match status" value="1"/>
</dbReference>
<dbReference type="PROSITE" id="PS50181">
    <property type="entry name" value="FBOX"/>
    <property type="match status" value="1"/>
</dbReference>
<sequence>MPANKPKIGPGAKGPANKPKEADEVDATNGKTRGMRNAGKLAQLLEMPNEIFFMITSYLTPLDMLNLSRSTKRMRDVLSSKAVSRHAWVAARKNIVPALPDCPDCISELQYAHVLFEHSCEACDAPRARHALFEIPVRLCKPCLEANVGTGTELMKRYKIPENRAGLITLFCPLYPRYTPNDVPWTSVAPKADDRFYEPDFLAIKKQAWALMKAHDKVAVSAYGEDRRQNVFIRMKFREAVMRWEEERASRNKAIRSARGAAIEAKLGEAGVNKDDMPDHAAEWKNLVNQPRELSEKGWEALRPELLRLVEEYRKRRRQGQRDARVYQRSDKLRKYHDAFIGPSIPSWGQTSEFSSMKALLKVITDEDREVSKEEFAAAEPDLLREVEEFQQKMRRDMVELLAKAGVLPPTAGRSTKGKEKAVPVSLSDHDARALLDTPAAFFVCNALRRQRKVGSCCRVYSYAGLVEHWLHDHPCHPWAPSAVEVAWDDGQRESLAHLLSALGLQEHTPVSAVEARVRSGRAKCSCGVDCTYGVGCKRPYLMLSKIVSEFLQ</sequence>
<gene>
    <name evidence="3" type="ORF">TRAPUB_1890</name>
</gene>
<proteinExistence type="predicted"/>
<dbReference type="EMBL" id="MNAD01001205">
    <property type="protein sequence ID" value="OJT07261.1"/>
    <property type="molecule type" value="Genomic_DNA"/>
</dbReference>
<evidence type="ECO:0000256" key="1">
    <source>
        <dbReference type="SAM" id="MobiDB-lite"/>
    </source>
</evidence>
<dbReference type="OrthoDB" id="2751682at2759"/>
<evidence type="ECO:0000313" key="4">
    <source>
        <dbReference type="Proteomes" id="UP000184267"/>
    </source>
</evidence>
<dbReference type="InterPro" id="IPR001810">
    <property type="entry name" value="F-box_dom"/>
</dbReference>
<dbReference type="STRING" id="154538.A0A1M2VI37"/>
<dbReference type="SUPFAM" id="SSF81383">
    <property type="entry name" value="F-box domain"/>
    <property type="match status" value="1"/>
</dbReference>
<reference evidence="3 4" key="1">
    <citation type="submission" date="2016-10" db="EMBL/GenBank/DDBJ databases">
        <title>Genome sequence of the basidiomycete white-rot fungus Trametes pubescens.</title>
        <authorList>
            <person name="Makela M.R."/>
            <person name="Granchi Z."/>
            <person name="Peng M."/>
            <person name="De Vries R.P."/>
            <person name="Grigoriev I."/>
            <person name="Riley R."/>
            <person name="Hilden K."/>
        </authorList>
    </citation>
    <scope>NUCLEOTIDE SEQUENCE [LARGE SCALE GENOMIC DNA]</scope>
    <source>
        <strain evidence="3 4">FBCC735</strain>
    </source>
</reference>
<feature type="domain" description="F-box" evidence="2">
    <location>
        <begin position="41"/>
        <end position="91"/>
    </location>
</feature>
<dbReference type="InterPro" id="IPR036047">
    <property type="entry name" value="F-box-like_dom_sf"/>
</dbReference>
<dbReference type="Pfam" id="PF00646">
    <property type="entry name" value="F-box"/>
    <property type="match status" value="1"/>
</dbReference>
<dbReference type="OMA" id="IRMKFRE"/>
<accession>A0A1M2VI37</accession>
<keyword evidence="4" id="KW-1185">Reference proteome</keyword>
<name>A0A1M2VI37_TRAPU</name>
<dbReference type="AlphaFoldDB" id="A0A1M2VI37"/>
<organism evidence="3 4">
    <name type="scientific">Trametes pubescens</name>
    <name type="common">White-rot fungus</name>
    <dbReference type="NCBI Taxonomy" id="154538"/>
    <lineage>
        <taxon>Eukaryota</taxon>
        <taxon>Fungi</taxon>
        <taxon>Dikarya</taxon>
        <taxon>Basidiomycota</taxon>
        <taxon>Agaricomycotina</taxon>
        <taxon>Agaricomycetes</taxon>
        <taxon>Polyporales</taxon>
        <taxon>Polyporaceae</taxon>
        <taxon>Trametes</taxon>
    </lineage>
</organism>
<evidence type="ECO:0000259" key="2">
    <source>
        <dbReference type="PROSITE" id="PS50181"/>
    </source>
</evidence>
<dbReference type="Proteomes" id="UP000184267">
    <property type="component" value="Unassembled WGS sequence"/>
</dbReference>
<feature type="region of interest" description="Disordered" evidence="1">
    <location>
        <begin position="1"/>
        <end position="33"/>
    </location>
</feature>